<keyword evidence="2 7" id="KW-0812">Transmembrane</keyword>
<dbReference type="Pfam" id="PF05140">
    <property type="entry name" value="ResB"/>
    <property type="match status" value="1"/>
</dbReference>
<accession>A0A928Z9C2</accession>
<evidence type="ECO:0000259" key="8">
    <source>
        <dbReference type="Pfam" id="PF05140"/>
    </source>
</evidence>
<feature type="transmembrane region" description="Helical" evidence="7">
    <location>
        <begin position="81"/>
        <end position="104"/>
    </location>
</feature>
<evidence type="ECO:0000256" key="3">
    <source>
        <dbReference type="ARBA" id="ARBA00022748"/>
    </source>
</evidence>
<evidence type="ECO:0000256" key="6">
    <source>
        <dbReference type="SAM" id="MobiDB-lite"/>
    </source>
</evidence>
<feature type="transmembrane region" description="Helical" evidence="7">
    <location>
        <begin position="51"/>
        <end position="69"/>
    </location>
</feature>
<evidence type="ECO:0000256" key="7">
    <source>
        <dbReference type="SAM" id="Phobius"/>
    </source>
</evidence>
<feature type="transmembrane region" description="Helical" evidence="7">
    <location>
        <begin position="7"/>
        <end position="31"/>
    </location>
</feature>
<dbReference type="Proteomes" id="UP000621799">
    <property type="component" value="Unassembled WGS sequence"/>
</dbReference>
<keyword evidence="10" id="KW-1185">Reference proteome</keyword>
<dbReference type="EMBL" id="JADEXN010000209">
    <property type="protein sequence ID" value="MBE9041544.1"/>
    <property type="molecule type" value="Genomic_DNA"/>
</dbReference>
<proteinExistence type="predicted"/>
<name>A0A928Z9C2_9CYAN</name>
<keyword evidence="5 7" id="KW-0472">Membrane</keyword>
<keyword evidence="3" id="KW-0201">Cytochrome c-type biogenesis</keyword>
<organism evidence="9 10">
    <name type="scientific">Zarconia navalis LEGE 11467</name>
    <dbReference type="NCBI Taxonomy" id="1828826"/>
    <lineage>
        <taxon>Bacteria</taxon>
        <taxon>Bacillati</taxon>
        <taxon>Cyanobacteriota</taxon>
        <taxon>Cyanophyceae</taxon>
        <taxon>Oscillatoriophycideae</taxon>
        <taxon>Oscillatoriales</taxon>
        <taxon>Oscillatoriales incertae sedis</taxon>
        <taxon>Zarconia</taxon>
        <taxon>Zarconia navalis</taxon>
    </lineage>
</organism>
<dbReference type="RefSeq" id="WP_264321748.1">
    <property type="nucleotide sequence ID" value="NZ_JADEXN010000209.1"/>
</dbReference>
<dbReference type="AlphaFoldDB" id="A0A928Z9C2"/>
<gene>
    <name evidence="9" type="ORF">IQ235_12210</name>
</gene>
<feature type="region of interest" description="Disordered" evidence="6">
    <location>
        <begin position="571"/>
        <end position="602"/>
    </location>
</feature>
<feature type="domain" description="ResB-like" evidence="8">
    <location>
        <begin position="455"/>
        <end position="525"/>
    </location>
</feature>
<dbReference type="InterPro" id="IPR007816">
    <property type="entry name" value="ResB-like_domain"/>
</dbReference>
<evidence type="ECO:0000256" key="1">
    <source>
        <dbReference type="ARBA" id="ARBA00004141"/>
    </source>
</evidence>
<sequence length="602" mass="66811">MKTFDRIWRFIGSIQLAVPLLGAIVLVLVGATFYESKVGSVSVQHEIYQSPWFGALMFLLAVNLGVSALNRYPWRNARQVGFALTHLGLIVIIAGSAAVIHLGVEGMLLVRTDRGANNQVRMQGDLLEVMNPDRTVESGNIFINRSGKVYPTYLAGLELADYRENTVRSIQFIEGETVPNPAVRLSLTSDRMGQNIERSLAVAPSSYSQMTLGIAELAIVQTNSDEELQQLLSPPSNKTQHLWGELKIDRGQKQAIVDVKDNISKSVNFNDLTIELVDFFPDFRLDKNRLPTTASSQFNNPAILLEISSSTGTEGWFVFGKAEFPPIRTVISGERIADLQLDYQFETPPAEDYFHVIATEDDKLYYTAKSSNGFKSGTLAIGESVTPGWADFQITLKEYIPHGKLQRTIVPADNPQVQGNPALLVKTAAGTATWLPWGEPTTIEEPEGEIYAAFGPKLLALPFGIKLEDFIVDRNEGSQSVAMWTSKIRIQDPINRISKQRNVWMNHPTWYRGWKIAQASWNPGDLQQSTLQVKREPTWVTALTWTGSALVVSGIAVMFYAPALMRKMRSKSNQTEPATAVTPEVAEKPEDEGIDRNLTPIS</sequence>
<keyword evidence="4 7" id="KW-1133">Transmembrane helix</keyword>
<reference evidence="9" key="1">
    <citation type="submission" date="2020-10" db="EMBL/GenBank/DDBJ databases">
        <authorList>
            <person name="Castelo-Branco R."/>
            <person name="Eusebio N."/>
            <person name="Adriana R."/>
            <person name="Vieira A."/>
            <person name="Brugerolle De Fraissinette N."/>
            <person name="Rezende De Castro R."/>
            <person name="Schneider M.P."/>
            <person name="Vasconcelos V."/>
            <person name="Leao P.N."/>
        </authorList>
    </citation>
    <scope>NUCLEOTIDE SEQUENCE</scope>
    <source>
        <strain evidence="9">LEGE 11467</strain>
    </source>
</reference>
<evidence type="ECO:0000256" key="2">
    <source>
        <dbReference type="ARBA" id="ARBA00022692"/>
    </source>
</evidence>
<feature type="transmembrane region" description="Helical" evidence="7">
    <location>
        <begin position="539"/>
        <end position="561"/>
    </location>
</feature>
<protein>
    <submittedName>
        <fullName evidence="9">Cytochrome c biogenesis protein ResB</fullName>
    </submittedName>
</protein>
<dbReference type="GO" id="GO:0016020">
    <property type="term" value="C:membrane"/>
    <property type="evidence" value="ECO:0007669"/>
    <property type="project" value="UniProtKB-SubCell"/>
</dbReference>
<evidence type="ECO:0000256" key="4">
    <source>
        <dbReference type="ARBA" id="ARBA00022989"/>
    </source>
</evidence>
<comment type="caution">
    <text evidence="9">The sequence shown here is derived from an EMBL/GenBank/DDBJ whole genome shotgun (WGS) entry which is preliminary data.</text>
</comment>
<comment type="subcellular location">
    <subcellularLocation>
        <location evidence="1">Membrane</location>
        <topology evidence="1">Multi-pass membrane protein</topology>
    </subcellularLocation>
</comment>
<dbReference type="GO" id="GO:0017004">
    <property type="term" value="P:cytochrome complex assembly"/>
    <property type="evidence" value="ECO:0007669"/>
    <property type="project" value="UniProtKB-KW"/>
</dbReference>
<evidence type="ECO:0000313" key="10">
    <source>
        <dbReference type="Proteomes" id="UP000621799"/>
    </source>
</evidence>
<evidence type="ECO:0000313" key="9">
    <source>
        <dbReference type="EMBL" id="MBE9041544.1"/>
    </source>
</evidence>
<evidence type="ECO:0000256" key="5">
    <source>
        <dbReference type="ARBA" id="ARBA00023136"/>
    </source>
</evidence>